<dbReference type="SUPFAM" id="SSF103473">
    <property type="entry name" value="MFS general substrate transporter"/>
    <property type="match status" value="1"/>
</dbReference>
<keyword evidence="3 4" id="KW-0472">Membrane</keyword>
<comment type="caution">
    <text evidence="5">The sequence shown here is derived from an EMBL/GenBank/DDBJ whole genome shotgun (WGS) entry which is preliminary data.</text>
</comment>
<dbReference type="STRING" id="299467.A0A443S4T4"/>
<dbReference type="EMBL" id="NCKV01008673">
    <property type="protein sequence ID" value="RWS22484.1"/>
    <property type="molecule type" value="Genomic_DNA"/>
</dbReference>
<accession>A0A443S4T4</accession>
<keyword evidence="2 4" id="KW-1133">Transmembrane helix</keyword>
<sequence>MLFWEEIKAHKYRFLKTCVLYASFIFLGAYIALPGATLLDLQIAVNVGIEKITYILPARSAGHALGAFTNTLIVDKLDTQITLLLSIETVLLPYTPSDLKIPYSYSIVSAIAFFVFVMFLCVYVRKRDNKPHPSRQKDSNEKKELKIPTFTHVCIVATTSMFMLIYCGLELIFGTLLLTYAVKCDLALSKPMAAYLTSTYWGGFTFFRLFVVLIVEKVGCQNLLLFDIALIALSNVILVPFGNTNLIALWIGVTIMGIGTSSVFGAVFGFLEDFVTVTGRMTSTFMVSVCFGEFILPFLVGKYVDAHPIIFLYITLFCTIMLIVTFFILMILKYKCLRLKKSQIPEISISYVAP</sequence>
<dbReference type="OrthoDB" id="6512734at2759"/>
<gene>
    <name evidence="5" type="ORF">B4U80_09389</name>
</gene>
<feature type="transmembrane region" description="Helical" evidence="4">
    <location>
        <begin position="103"/>
        <end position="124"/>
    </location>
</feature>
<feature type="transmembrane region" description="Helical" evidence="4">
    <location>
        <begin position="12"/>
        <end position="33"/>
    </location>
</feature>
<dbReference type="InterPro" id="IPR036259">
    <property type="entry name" value="MFS_trans_sf"/>
</dbReference>
<evidence type="ECO:0000256" key="4">
    <source>
        <dbReference type="SAM" id="Phobius"/>
    </source>
</evidence>
<evidence type="ECO:0000313" key="5">
    <source>
        <dbReference type="EMBL" id="RWS22484.1"/>
    </source>
</evidence>
<reference evidence="5 6" key="1">
    <citation type="journal article" date="2018" name="Gigascience">
        <title>Genomes of trombidid mites reveal novel predicted allergens and laterally-transferred genes associated with secondary metabolism.</title>
        <authorList>
            <person name="Dong X."/>
            <person name="Chaisiri K."/>
            <person name="Xia D."/>
            <person name="Armstrong S.D."/>
            <person name="Fang Y."/>
            <person name="Donnelly M.J."/>
            <person name="Kadowaki T."/>
            <person name="McGarry J.W."/>
            <person name="Darby A.C."/>
            <person name="Makepeace B.L."/>
        </authorList>
    </citation>
    <scope>NUCLEOTIDE SEQUENCE [LARGE SCALE GENOMIC DNA]</scope>
    <source>
        <strain evidence="5">UoL-UT</strain>
    </source>
</reference>
<evidence type="ECO:0000256" key="1">
    <source>
        <dbReference type="ARBA" id="ARBA00022692"/>
    </source>
</evidence>
<feature type="transmembrane region" description="Helical" evidence="4">
    <location>
        <begin position="222"/>
        <end position="241"/>
    </location>
</feature>
<evidence type="ECO:0000313" key="6">
    <source>
        <dbReference type="Proteomes" id="UP000288716"/>
    </source>
</evidence>
<feature type="transmembrane region" description="Helical" evidence="4">
    <location>
        <begin position="193"/>
        <end position="215"/>
    </location>
</feature>
<keyword evidence="5" id="KW-0813">Transport</keyword>
<feature type="transmembrane region" description="Helical" evidence="4">
    <location>
        <begin position="310"/>
        <end position="332"/>
    </location>
</feature>
<feature type="transmembrane region" description="Helical" evidence="4">
    <location>
        <begin position="247"/>
        <end position="271"/>
    </location>
</feature>
<feature type="transmembrane region" description="Helical" evidence="4">
    <location>
        <begin position="145"/>
        <end position="173"/>
    </location>
</feature>
<evidence type="ECO:0000256" key="2">
    <source>
        <dbReference type="ARBA" id="ARBA00022989"/>
    </source>
</evidence>
<keyword evidence="5" id="KW-0762">Sugar transport</keyword>
<protein>
    <submittedName>
        <fullName evidence="5">Sodium-dependent glucose transporter 1-like protein</fullName>
    </submittedName>
</protein>
<feature type="transmembrane region" description="Helical" evidence="4">
    <location>
        <begin position="283"/>
        <end position="304"/>
    </location>
</feature>
<dbReference type="Gene3D" id="1.20.1250.20">
    <property type="entry name" value="MFS general substrate transporter like domains"/>
    <property type="match status" value="1"/>
</dbReference>
<dbReference type="PANTHER" id="PTHR23121">
    <property type="entry name" value="SODIUM-DEPENDENT GLUCOSE TRANSPORTER 1"/>
    <property type="match status" value="1"/>
</dbReference>
<organism evidence="5 6">
    <name type="scientific">Leptotrombidium deliense</name>
    <dbReference type="NCBI Taxonomy" id="299467"/>
    <lineage>
        <taxon>Eukaryota</taxon>
        <taxon>Metazoa</taxon>
        <taxon>Ecdysozoa</taxon>
        <taxon>Arthropoda</taxon>
        <taxon>Chelicerata</taxon>
        <taxon>Arachnida</taxon>
        <taxon>Acari</taxon>
        <taxon>Acariformes</taxon>
        <taxon>Trombidiformes</taxon>
        <taxon>Prostigmata</taxon>
        <taxon>Anystina</taxon>
        <taxon>Parasitengona</taxon>
        <taxon>Trombiculoidea</taxon>
        <taxon>Trombiculidae</taxon>
        <taxon>Leptotrombidium</taxon>
    </lineage>
</organism>
<keyword evidence="1 4" id="KW-0812">Transmembrane</keyword>
<dbReference type="PANTHER" id="PTHR23121:SF9">
    <property type="entry name" value="SODIUM-DEPENDENT GLUCOSE TRANSPORTER 1"/>
    <property type="match status" value="1"/>
</dbReference>
<dbReference type="Proteomes" id="UP000288716">
    <property type="component" value="Unassembled WGS sequence"/>
</dbReference>
<name>A0A443S4T4_9ACAR</name>
<dbReference type="AlphaFoldDB" id="A0A443S4T4"/>
<evidence type="ECO:0000256" key="3">
    <source>
        <dbReference type="ARBA" id="ARBA00023136"/>
    </source>
</evidence>
<dbReference type="VEuPathDB" id="VectorBase:LDEU009556"/>
<proteinExistence type="predicted"/>
<keyword evidence="6" id="KW-1185">Reference proteome</keyword>